<dbReference type="EMBL" id="BARV01022644">
    <property type="protein sequence ID" value="GAI22356.1"/>
    <property type="molecule type" value="Genomic_DNA"/>
</dbReference>
<gene>
    <name evidence="3" type="ORF">S01H4_08679</name>
    <name evidence="4" type="ORF">S06H3_37286</name>
</gene>
<dbReference type="PANTHER" id="PTHR35848:SF6">
    <property type="entry name" value="CUPIN TYPE-2 DOMAIN-CONTAINING PROTEIN"/>
    <property type="match status" value="1"/>
</dbReference>
<dbReference type="InterPro" id="IPR011051">
    <property type="entry name" value="RmlC_Cupin_sf"/>
</dbReference>
<protein>
    <recommendedName>
        <fullName evidence="2">Cupin type-2 domain-containing protein</fullName>
    </recommendedName>
</protein>
<evidence type="ECO:0000256" key="1">
    <source>
        <dbReference type="ARBA" id="ARBA00022723"/>
    </source>
</evidence>
<dbReference type="InterPro" id="IPR013096">
    <property type="entry name" value="Cupin_2"/>
</dbReference>
<comment type="caution">
    <text evidence="4">The sequence shown here is derived from an EMBL/GenBank/DDBJ whole genome shotgun (WGS) entry which is preliminary data.</text>
</comment>
<keyword evidence="1" id="KW-0479">Metal-binding</keyword>
<organism evidence="4">
    <name type="scientific">marine sediment metagenome</name>
    <dbReference type="NCBI Taxonomy" id="412755"/>
    <lineage>
        <taxon>unclassified sequences</taxon>
        <taxon>metagenomes</taxon>
        <taxon>ecological metagenomes</taxon>
    </lineage>
</organism>
<dbReference type="GO" id="GO:0046872">
    <property type="term" value="F:metal ion binding"/>
    <property type="evidence" value="ECO:0007669"/>
    <property type="project" value="UniProtKB-KW"/>
</dbReference>
<dbReference type="SUPFAM" id="SSF51182">
    <property type="entry name" value="RmlC-like cupins"/>
    <property type="match status" value="1"/>
</dbReference>
<accession>X1MWE4</accession>
<dbReference type="EMBL" id="BART01003014">
    <property type="protein sequence ID" value="GAG71270.1"/>
    <property type="molecule type" value="Genomic_DNA"/>
</dbReference>
<feature type="domain" description="Cupin type-2" evidence="2">
    <location>
        <begin position="45"/>
        <end position="118"/>
    </location>
</feature>
<sequence length="142" mass="15704">MDKNKIKGKRYVCADDVETQVFPWGRLAWLSEPRVTGTDNMTAGVVTLEPGKGHDRHNHPGCEELLFVIEGEGDQTVEVGGGIEKRRIKKGDLVHIPSDAFHSTINTGTIPMVIFAVYQFSGPEAFLRTLPECKIEPAKNKS</sequence>
<dbReference type="InterPro" id="IPR014710">
    <property type="entry name" value="RmlC-like_jellyroll"/>
</dbReference>
<name>X1MWE4_9ZZZZ</name>
<dbReference type="Gene3D" id="2.60.120.10">
    <property type="entry name" value="Jelly Rolls"/>
    <property type="match status" value="1"/>
</dbReference>
<reference evidence="4" key="1">
    <citation type="journal article" date="2014" name="Front. Microbiol.">
        <title>High frequency of phylogenetically diverse reductive dehalogenase-homologous genes in deep subseafloor sedimentary metagenomes.</title>
        <authorList>
            <person name="Kawai M."/>
            <person name="Futagami T."/>
            <person name="Toyoda A."/>
            <person name="Takaki Y."/>
            <person name="Nishi S."/>
            <person name="Hori S."/>
            <person name="Arai W."/>
            <person name="Tsubouchi T."/>
            <person name="Morono Y."/>
            <person name="Uchiyama I."/>
            <person name="Ito T."/>
            <person name="Fujiyama A."/>
            <person name="Inagaki F."/>
            <person name="Takami H."/>
        </authorList>
    </citation>
    <scope>NUCLEOTIDE SEQUENCE</scope>
    <source>
        <strain evidence="4">Expedition CK06-06</strain>
    </source>
</reference>
<evidence type="ECO:0000313" key="4">
    <source>
        <dbReference type="EMBL" id="GAI22356.1"/>
    </source>
</evidence>
<dbReference type="PANTHER" id="PTHR35848">
    <property type="entry name" value="OXALATE-BINDING PROTEIN"/>
    <property type="match status" value="1"/>
</dbReference>
<proteinExistence type="predicted"/>
<dbReference type="Pfam" id="PF07883">
    <property type="entry name" value="Cupin_2"/>
    <property type="match status" value="1"/>
</dbReference>
<dbReference type="AlphaFoldDB" id="X1MWE4"/>
<evidence type="ECO:0000313" key="3">
    <source>
        <dbReference type="EMBL" id="GAG71270.1"/>
    </source>
</evidence>
<dbReference type="InterPro" id="IPR051610">
    <property type="entry name" value="GPI/OXD"/>
</dbReference>
<evidence type="ECO:0000259" key="2">
    <source>
        <dbReference type="Pfam" id="PF07883"/>
    </source>
</evidence>